<dbReference type="PANTHER" id="PTHR36847">
    <property type="entry name" value="AMIDOLIGASE ENZYME"/>
    <property type="match status" value="1"/>
</dbReference>
<comment type="caution">
    <text evidence="2">The sequence shown here is derived from an EMBL/GenBank/DDBJ whole genome shotgun (WGS) entry which is preliminary data.</text>
</comment>
<sequence>MSVWWYKRAVVPSMLCNSILTSGRRLSKQSLILLMKLKMSSQKQLPSTAGPGYDLPNFKSTRPVKKPGQTFGVELEFIFVTLKDRPDRKSIMASSKDMFAVEIVKNALREKLCGKCRDVAFNLKIREAVLNPFDGPFVERYSEWNVETETLLPTDEERKALGVPNAQQYSFQGVEIISRILSPVEDLLIVDGSADHDHLISYEQEIQAVLNKLTERFCVFDPKQEKFDYLYPNLECALHVHVGQQQEGISLEAVKNIMCLNLACERQFDEMQSFNRITGADFAIRPLGGASLYGNNFRWIDHYAMNAPLSLGFLQKTHKRRQIAHGFVTQSIFELHPSYYPDGWVEHNPVLRQCLDSNDVDSWMIIVEQAPTIAALRLLYGSRPRSATVNIGNLEYSNKKTVELRQHASTLSAKAILAWVDVILKMTSFCTNVGREDFHALCGPGGRLRGPDVTYKDLLSVLRCSQDTLLHYGDRDLGRYARHLRHSESKMAQEASSNPLASLALHAIADERARLHWSKVQHRISEKLILGAYGQFPRSVVDAMVPSDSPEEHRQRTTLGYQNPADVLNKFESPRFTDNDSRPGTSGSEMSFSLGSPLSAYTDNSPQAVSTTRGRKPLTDAERNRDVSPAIPLGSPLLSPEERRRSSRSRQRAAAIPDAQLPYRPRDPSSQR</sequence>
<dbReference type="AlphaFoldDB" id="A0AAJ0GGE0"/>
<accession>A0AAJ0GGE0</accession>
<feature type="compositionally biased region" description="Polar residues" evidence="1">
    <location>
        <begin position="582"/>
        <end position="612"/>
    </location>
</feature>
<organism evidence="2 3">
    <name type="scientific">Extremus antarcticus</name>
    <dbReference type="NCBI Taxonomy" id="702011"/>
    <lineage>
        <taxon>Eukaryota</taxon>
        <taxon>Fungi</taxon>
        <taxon>Dikarya</taxon>
        <taxon>Ascomycota</taxon>
        <taxon>Pezizomycotina</taxon>
        <taxon>Dothideomycetes</taxon>
        <taxon>Dothideomycetidae</taxon>
        <taxon>Mycosphaerellales</taxon>
        <taxon>Extremaceae</taxon>
        <taxon>Extremus</taxon>
    </lineage>
</organism>
<name>A0AAJ0GGE0_9PEZI</name>
<feature type="region of interest" description="Disordered" evidence="1">
    <location>
        <begin position="545"/>
        <end position="672"/>
    </location>
</feature>
<feature type="compositionally biased region" description="Basic and acidic residues" evidence="1">
    <location>
        <begin position="572"/>
        <end position="581"/>
    </location>
</feature>
<evidence type="ECO:0000256" key="1">
    <source>
        <dbReference type="SAM" id="MobiDB-lite"/>
    </source>
</evidence>
<proteinExistence type="predicted"/>
<keyword evidence="3" id="KW-1185">Reference proteome</keyword>
<evidence type="ECO:0000313" key="3">
    <source>
        <dbReference type="Proteomes" id="UP001271007"/>
    </source>
</evidence>
<protein>
    <submittedName>
        <fullName evidence="2">Uncharacterized protein</fullName>
    </submittedName>
</protein>
<evidence type="ECO:0000313" key="2">
    <source>
        <dbReference type="EMBL" id="KAK3057038.1"/>
    </source>
</evidence>
<dbReference type="EMBL" id="JAWDJX010000004">
    <property type="protein sequence ID" value="KAK3057038.1"/>
    <property type="molecule type" value="Genomic_DNA"/>
</dbReference>
<gene>
    <name evidence="2" type="ORF">LTR09_002076</name>
</gene>
<dbReference type="PANTHER" id="PTHR36847:SF1">
    <property type="entry name" value="AMIDOLIGASE ENZYME"/>
    <property type="match status" value="1"/>
</dbReference>
<reference evidence="2" key="1">
    <citation type="submission" date="2023-04" db="EMBL/GenBank/DDBJ databases">
        <title>Black Yeasts Isolated from many extreme environments.</title>
        <authorList>
            <person name="Coleine C."/>
            <person name="Stajich J.E."/>
            <person name="Selbmann L."/>
        </authorList>
    </citation>
    <scope>NUCLEOTIDE SEQUENCE</scope>
    <source>
        <strain evidence="2">CCFEE 5312</strain>
    </source>
</reference>
<feature type="compositionally biased region" description="Basic and acidic residues" evidence="1">
    <location>
        <begin position="617"/>
        <end position="626"/>
    </location>
</feature>
<dbReference type="Proteomes" id="UP001271007">
    <property type="component" value="Unassembled WGS sequence"/>
</dbReference>